<accession>A0A6U4PGT2</accession>
<evidence type="ECO:0000313" key="1">
    <source>
        <dbReference type="EMBL" id="CAD9091891.1"/>
    </source>
</evidence>
<dbReference type="EMBL" id="HBGF01003279">
    <property type="protein sequence ID" value="CAD9091892.1"/>
    <property type="molecule type" value="Transcribed_RNA"/>
</dbReference>
<proteinExistence type="predicted"/>
<organism evidence="1">
    <name type="scientific">Neobodo designis</name>
    <name type="common">Flagellated protozoan</name>
    <name type="synonym">Bodo designis</name>
    <dbReference type="NCBI Taxonomy" id="312471"/>
    <lineage>
        <taxon>Eukaryota</taxon>
        <taxon>Discoba</taxon>
        <taxon>Euglenozoa</taxon>
        <taxon>Kinetoplastea</taxon>
        <taxon>Metakinetoplastina</taxon>
        <taxon>Neobodonida</taxon>
        <taxon>Neobodo</taxon>
    </lineage>
</organism>
<reference evidence="1" key="1">
    <citation type="submission" date="2021-01" db="EMBL/GenBank/DDBJ databases">
        <authorList>
            <person name="Corre E."/>
            <person name="Pelletier E."/>
            <person name="Niang G."/>
            <person name="Scheremetjew M."/>
            <person name="Finn R."/>
            <person name="Kale V."/>
            <person name="Holt S."/>
            <person name="Cochrane G."/>
            <person name="Meng A."/>
            <person name="Brown T."/>
            <person name="Cohen L."/>
        </authorList>
    </citation>
    <scope>NUCLEOTIDE SEQUENCE</scope>
    <source>
        <strain evidence="1">CCAP 1951/1</strain>
    </source>
</reference>
<dbReference type="AlphaFoldDB" id="A0A6U4PGT2"/>
<gene>
    <name evidence="1" type="ORF">NDES1114_LOCUS2262</name>
    <name evidence="2" type="ORF">NDES1114_LOCUS2263</name>
</gene>
<protein>
    <submittedName>
        <fullName evidence="1">Uncharacterized protein</fullName>
    </submittedName>
</protein>
<dbReference type="EMBL" id="HBGF01003278">
    <property type="protein sequence ID" value="CAD9091891.1"/>
    <property type="molecule type" value="Transcribed_RNA"/>
</dbReference>
<evidence type="ECO:0000313" key="2">
    <source>
        <dbReference type="EMBL" id="CAD9091892.1"/>
    </source>
</evidence>
<name>A0A6U4PGT2_NEODS</name>
<sequence>MLRRTAAMRGKHPVVVKYDNEDFTHQFKRILNREHAHYYKWDDAPLKVYPADRLAHSNVRLDQRTGMALPDVTKRAATYKVPDQEFTAFTVPEEYKDAYWAREREARRVQVPKEWVEHRYKEPWKYDVTDDSLAEKFTYSDEEVIAHARRERR</sequence>